<dbReference type="STRING" id="1330018.A0A167I4K1"/>
<dbReference type="OrthoDB" id="430315at2759"/>
<keyword evidence="2" id="KW-0732">Signal</keyword>
<evidence type="ECO:0000313" key="5">
    <source>
        <dbReference type="Proteomes" id="UP000076738"/>
    </source>
</evidence>
<sequence length="528" mass="54116">MASGPRKYPLCKMYGRALLSALTLLTIASLVGGQTARTITFKNQCSSDVWIQPTSGAAGTCSAGCPGGSTCAGGGNPNCYWNNPTPNTGNWRVTQGSSSVITFPNYAGVNTAWNGNFAFCQDGTTCQQPAATCDASGCGTTGPYALAEFNLAVTGTDFYDVSIISGVAVPISITPEVVDSTNLQSGNPYACGNPGSPNPDTATLGAASWNMQPPSTTYQWVTPPSLRSPQTCTSNSNCPSGQACGVIFNSGSFEEVCGYLSGYWSEGAICGFNSPTSLFPCQQTVTNGQYTTTISGFQGCGGTSGSCYSTGADEYCCGCANWNTVLGTQYVPASTAQCVNNNPTWDNDILPTLEWLKQGCPNCYTFPYDDFSSTFTCTKSYGSYNIQNYTVTLCPSGVSWGGTGGTSPPSNPTTTTTSGNPAPTAGTCSGTVYNSGTQVCDNGQICPTGEYYCAGACYSPASQCCSTGQLVTSSSGCTCNGAGYDGGAYVCDDGMLCPTGDYGCAGACYSPDSYGCCNGALTAAGQGC</sequence>
<gene>
    <name evidence="4" type="ORF">CALVIDRAFT_567519</name>
</gene>
<dbReference type="AlphaFoldDB" id="A0A167I4K1"/>
<dbReference type="Proteomes" id="UP000076738">
    <property type="component" value="Unassembled WGS sequence"/>
</dbReference>
<feature type="chain" id="PRO_5007887932" description="Endo-1,3(4)-beta-glucanase 1 carbohydrate binding domain-containing protein" evidence="2">
    <location>
        <begin position="34"/>
        <end position="528"/>
    </location>
</feature>
<dbReference type="InterPro" id="IPR018909">
    <property type="entry name" value="Eng1_septum"/>
</dbReference>
<dbReference type="InterPro" id="IPR037176">
    <property type="entry name" value="Osmotin/thaumatin-like_sf"/>
</dbReference>
<feature type="domain" description="Endo-1,3(4)-beta-glucanase 1 carbohydrate binding" evidence="3">
    <location>
        <begin position="478"/>
        <end position="521"/>
    </location>
</feature>
<accession>A0A167I4K1</accession>
<dbReference type="Gene3D" id="2.60.110.10">
    <property type="entry name" value="Thaumatin"/>
    <property type="match status" value="1"/>
</dbReference>
<dbReference type="SUPFAM" id="SSF49870">
    <property type="entry name" value="Osmotin, thaumatin-like protein"/>
    <property type="match status" value="2"/>
</dbReference>
<dbReference type="EMBL" id="KV417312">
    <property type="protein sequence ID" value="KZO92292.1"/>
    <property type="molecule type" value="Genomic_DNA"/>
</dbReference>
<feature type="signal peptide" evidence="2">
    <location>
        <begin position="1"/>
        <end position="33"/>
    </location>
</feature>
<dbReference type="PROSITE" id="PS51367">
    <property type="entry name" value="THAUMATIN_2"/>
    <property type="match status" value="1"/>
</dbReference>
<dbReference type="Pfam" id="PF10645">
    <property type="entry name" value="Carb_bind"/>
    <property type="match status" value="1"/>
</dbReference>
<keyword evidence="5" id="KW-1185">Reference proteome</keyword>
<feature type="compositionally biased region" description="Low complexity" evidence="1">
    <location>
        <begin position="406"/>
        <end position="422"/>
    </location>
</feature>
<organism evidence="4 5">
    <name type="scientific">Calocera viscosa (strain TUFC12733)</name>
    <dbReference type="NCBI Taxonomy" id="1330018"/>
    <lineage>
        <taxon>Eukaryota</taxon>
        <taxon>Fungi</taxon>
        <taxon>Dikarya</taxon>
        <taxon>Basidiomycota</taxon>
        <taxon>Agaricomycotina</taxon>
        <taxon>Dacrymycetes</taxon>
        <taxon>Dacrymycetales</taxon>
        <taxon>Dacrymycetaceae</taxon>
        <taxon>Calocera</taxon>
    </lineage>
</organism>
<evidence type="ECO:0000256" key="1">
    <source>
        <dbReference type="SAM" id="MobiDB-lite"/>
    </source>
</evidence>
<evidence type="ECO:0000313" key="4">
    <source>
        <dbReference type="EMBL" id="KZO92292.1"/>
    </source>
</evidence>
<reference evidence="4 5" key="1">
    <citation type="journal article" date="2016" name="Mol. Biol. Evol.">
        <title>Comparative Genomics of Early-Diverging Mushroom-Forming Fungi Provides Insights into the Origins of Lignocellulose Decay Capabilities.</title>
        <authorList>
            <person name="Nagy L.G."/>
            <person name="Riley R."/>
            <person name="Tritt A."/>
            <person name="Adam C."/>
            <person name="Daum C."/>
            <person name="Floudas D."/>
            <person name="Sun H."/>
            <person name="Yadav J.S."/>
            <person name="Pangilinan J."/>
            <person name="Larsson K.H."/>
            <person name="Matsuura K."/>
            <person name="Barry K."/>
            <person name="Labutti K."/>
            <person name="Kuo R."/>
            <person name="Ohm R.A."/>
            <person name="Bhattacharya S.S."/>
            <person name="Shirouzu T."/>
            <person name="Yoshinaga Y."/>
            <person name="Martin F.M."/>
            <person name="Grigoriev I.V."/>
            <person name="Hibbett D.S."/>
        </authorList>
    </citation>
    <scope>NUCLEOTIDE SEQUENCE [LARGE SCALE GENOMIC DNA]</scope>
    <source>
        <strain evidence="4 5">TUFC12733</strain>
    </source>
</reference>
<evidence type="ECO:0000256" key="2">
    <source>
        <dbReference type="SAM" id="SignalP"/>
    </source>
</evidence>
<feature type="region of interest" description="Disordered" evidence="1">
    <location>
        <begin position="403"/>
        <end position="422"/>
    </location>
</feature>
<protein>
    <recommendedName>
        <fullName evidence="3">Endo-1,3(4)-beta-glucanase 1 carbohydrate binding domain-containing protein</fullName>
    </recommendedName>
</protein>
<dbReference type="InterPro" id="IPR001938">
    <property type="entry name" value="Thaumatin"/>
</dbReference>
<evidence type="ECO:0000259" key="3">
    <source>
        <dbReference type="Pfam" id="PF10645"/>
    </source>
</evidence>
<dbReference type="GO" id="GO:0030246">
    <property type="term" value="F:carbohydrate binding"/>
    <property type="evidence" value="ECO:0007669"/>
    <property type="project" value="InterPro"/>
</dbReference>
<name>A0A167I4K1_CALVF</name>
<proteinExistence type="predicted"/>